<accession>A0A0K0FTK2</accession>
<keyword evidence="2" id="KW-0812">Transmembrane</keyword>
<feature type="transmembrane region" description="Helical" evidence="2">
    <location>
        <begin position="216"/>
        <end position="234"/>
    </location>
</feature>
<name>A0A0K0FTK2_STRVS</name>
<dbReference type="PANTHER" id="PTHR47518">
    <property type="entry name" value="SERPENTINE RECEPTOR CLASS EPSILON-13-RELATED"/>
    <property type="match status" value="1"/>
</dbReference>
<evidence type="ECO:0000313" key="3">
    <source>
        <dbReference type="Proteomes" id="UP000035680"/>
    </source>
</evidence>
<feature type="transmembrane region" description="Helical" evidence="2">
    <location>
        <begin position="178"/>
        <end position="196"/>
    </location>
</feature>
<reference evidence="3" key="1">
    <citation type="submission" date="2014-07" db="EMBL/GenBank/DDBJ databases">
        <authorList>
            <person name="Martin A.A"/>
            <person name="De Silva N."/>
        </authorList>
    </citation>
    <scope>NUCLEOTIDE SEQUENCE</scope>
</reference>
<protein>
    <submittedName>
        <fullName evidence="4">G-protein coupled receptors family 1 profile domain-containing protein</fullName>
    </submittedName>
</protein>
<feature type="transmembrane region" description="Helical" evidence="2">
    <location>
        <begin position="98"/>
        <end position="123"/>
    </location>
</feature>
<keyword evidence="2" id="KW-0472">Membrane</keyword>
<dbReference type="PANTHER" id="PTHR47518:SF9">
    <property type="entry name" value="SERPENTINE RECEPTOR, CLASS T"/>
    <property type="match status" value="1"/>
</dbReference>
<sequence>MFNTYRMKGWHLNYRTIFFTILISILIHSFFTTINDIFLLTNTNINIKNQNNTYEIIYNVVDLVSLYSPGILRLGIWLFVIERLFATRLRKTYEKKKSFIIATSFFIAPFGYDLALYFCIQTWRSFEFYYFTLCILIDLIILILILSLLYLNVKLKKLTFQNNIELSEKFQINENIRLIKLMIPLVFSFIFINIIFNSLIDYGSLKFISKDDLLSLNATVLFMTYNIFLVYLLIKFKKINDTKVGCLNSNSKRNEFTDTANNSQNNPKLNTIAGSVKLFNVDGKKIPTHYDQKSYFEMFAKSWNT</sequence>
<evidence type="ECO:0000256" key="2">
    <source>
        <dbReference type="SAM" id="Phobius"/>
    </source>
</evidence>
<dbReference type="Pfam" id="PF03125">
    <property type="entry name" value="Sre"/>
    <property type="match status" value="1"/>
</dbReference>
<dbReference type="GO" id="GO:0007606">
    <property type="term" value="P:sensory perception of chemical stimulus"/>
    <property type="evidence" value="ECO:0007669"/>
    <property type="project" value="InterPro"/>
</dbReference>
<organism evidence="3 4">
    <name type="scientific">Strongyloides venezuelensis</name>
    <name type="common">Threadworm</name>
    <dbReference type="NCBI Taxonomy" id="75913"/>
    <lineage>
        <taxon>Eukaryota</taxon>
        <taxon>Metazoa</taxon>
        <taxon>Ecdysozoa</taxon>
        <taxon>Nematoda</taxon>
        <taxon>Chromadorea</taxon>
        <taxon>Rhabditida</taxon>
        <taxon>Tylenchina</taxon>
        <taxon>Panagrolaimomorpha</taxon>
        <taxon>Strongyloidoidea</taxon>
        <taxon>Strongyloididae</taxon>
        <taxon>Strongyloides</taxon>
    </lineage>
</organism>
<keyword evidence="3" id="KW-1185">Reference proteome</keyword>
<feature type="transmembrane region" description="Helical" evidence="2">
    <location>
        <begin position="12"/>
        <end position="31"/>
    </location>
</feature>
<dbReference type="WBParaSite" id="SVE_1566300.1">
    <property type="protein sequence ID" value="SVE_1566300.1"/>
    <property type="gene ID" value="SVE_1566300"/>
</dbReference>
<dbReference type="InterPro" id="IPR052854">
    <property type="entry name" value="Serpentine_rcpt_epsilon"/>
</dbReference>
<dbReference type="GO" id="GO:0016020">
    <property type="term" value="C:membrane"/>
    <property type="evidence" value="ECO:0007669"/>
    <property type="project" value="InterPro"/>
</dbReference>
<proteinExistence type="inferred from homology"/>
<evidence type="ECO:0000313" key="4">
    <source>
        <dbReference type="WBParaSite" id="SVE_1566300.1"/>
    </source>
</evidence>
<dbReference type="InterPro" id="IPR004151">
    <property type="entry name" value="7TM_GPCR_serpentine_rcpt_Sre"/>
</dbReference>
<dbReference type="AlphaFoldDB" id="A0A0K0FTK2"/>
<keyword evidence="2" id="KW-1133">Transmembrane helix</keyword>
<feature type="transmembrane region" description="Helical" evidence="2">
    <location>
        <begin position="129"/>
        <end position="151"/>
    </location>
</feature>
<reference evidence="4" key="2">
    <citation type="submission" date="2015-08" db="UniProtKB">
        <authorList>
            <consortium name="WormBaseParasite"/>
        </authorList>
    </citation>
    <scope>IDENTIFICATION</scope>
</reference>
<evidence type="ECO:0000256" key="1">
    <source>
        <dbReference type="ARBA" id="ARBA00006803"/>
    </source>
</evidence>
<dbReference type="Proteomes" id="UP000035680">
    <property type="component" value="Unassembled WGS sequence"/>
</dbReference>
<feature type="transmembrane region" description="Helical" evidence="2">
    <location>
        <begin position="66"/>
        <end position="86"/>
    </location>
</feature>
<comment type="similarity">
    <text evidence="1">Belongs to the nematode receptor-like protein sre family.</text>
</comment>